<dbReference type="EMBL" id="JAZDWU010000009">
    <property type="protein sequence ID" value="KAK9990462.1"/>
    <property type="molecule type" value="Genomic_DNA"/>
</dbReference>
<sequence length="173" mass="19760">MYSIQSYWSSIFILPKKVIKAIEQRFKMFLWKGVEENKGNIKVAWDQLCFPKREGGLKKIEDCNKEAVMKHIWSLFAQAESSFDAKVDNLLRNGGWYWPPARSEDLVTIQSQLCLVHIKVSDQLTGLLQLVVNLCVLLPGIRSEAEVQKWIGGNYYGFLKPSLNIASLLLKIG</sequence>
<accession>A0AAW2BX99</accession>
<comment type="caution">
    <text evidence="1">The sequence shown here is derived from an EMBL/GenBank/DDBJ whole genome shotgun (WGS) entry which is preliminary data.</text>
</comment>
<dbReference type="Proteomes" id="UP001459277">
    <property type="component" value="Unassembled WGS sequence"/>
</dbReference>
<evidence type="ECO:0000313" key="1">
    <source>
        <dbReference type="EMBL" id="KAK9990462.1"/>
    </source>
</evidence>
<name>A0AAW2BX99_9ROSI</name>
<keyword evidence="2" id="KW-1185">Reference proteome</keyword>
<proteinExistence type="predicted"/>
<reference evidence="1 2" key="1">
    <citation type="submission" date="2024-01" db="EMBL/GenBank/DDBJ databases">
        <title>A telomere-to-telomere, gap-free genome of sweet tea (Lithocarpus litseifolius).</title>
        <authorList>
            <person name="Zhou J."/>
        </authorList>
    </citation>
    <scope>NUCLEOTIDE SEQUENCE [LARGE SCALE GENOMIC DNA]</scope>
    <source>
        <strain evidence="1">Zhou-2022a</strain>
        <tissue evidence="1">Leaf</tissue>
    </source>
</reference>
<gene>
    <name evidence="1" type="ORF">SO802_025447</name>
</gene>
<dbReference type="PANTHER" id="PTHR33116:SF78">
    <property type="entry name" value="OS12G0587133 PROTEIN"/>
    <property type="match status" value="1"/>
</dbReference>
<dbReference type="PANTHER" id="PTHR33116">
    <property type="entry name" value="REVERSE TRANSCRIPTASE ZINC-BINDING DOMAIN-CONTAINING PROTEIN-RELATED-RELATED"/>
    <property type="match status" value="1"/>
</dbReference>
<protein>
    <submittedName>
        <fullName evidence="1">Uncharacterized protein</fullName>
    </submittedName>
</protein>
<organism evidence="1 2">
    <name type="scientific">Lithocarpus litseifolius</name>
    <dbReference type="NCBI Taxonomy" id="425828"/>
    <lineage>
        <taxon>Eukaryota</taxon>
        <taxon>Viridiplantae</taxon>
        <taxon>Streptophyta</taxon>
        <taxon>Embryophyta</taxon>
        <taxon>Tracheophyta</taxon>
        <taxon>Spermatophyta</taxon>
        <taxon>Magnoliopsida</taxon>
        <taxon>eudicotyledons</taxon>
        <taxon>Gunneridae</taxon>
        <taxon>Pentapetalae</taxon>
        <taxon>rosids</taxon>
        <taxon>fabids</taxon>
        <taxon>Fagales</taxon>
        <taxon>Fagaceae</taxon>
        <taxon>Lithocarpus</taxon>
    </lineage>
</organism>
<evidence type="ECO:0000313" key="2">
    <source>
        <dbReference type="Proteomes" id="UP001459277"/>
    </source>
</evidence>
<dbReference type="AlphaFoldDB" id="A0AAW2BX99"/>